<evidence type="ECO:0000313" key="3">
    <source>
        <dbReference type="EMBL" id="PGH14952.1"/>
    </source>
</evidence>
<dbReference type="Pfam" id="PF24883">
    <property type="entry name" value="NPHP3_N"/>
    <property type="match status" value="1"/>
</dbReference>
<feature type="domain" description="Nephrocystin 3-like N-terminal" evidence="2">
    <location>
        <begin position="183"/>
        <end position="355"/>
    </location>
</feature>
<proteinExistence type="predicted"/>
<dbReference type="PANTHER" id="PTHR10039:SF15">
    <property type="entry name" value="NACHT DOMAIN-CONTAINING PROTEIN"/>
    <property type="match status" value="1"/>
</dbReference>
<reference evidence="3 4" key="1">
    <citation type="submission" date="2017-10" db="EMBL/GenBank/DDBJ databases">
        <title>Comparative genomics in systemic dimorphic fungi from Ajellomycetaceae.</title>
        <authorList>
            <person name="Munoz J.F."/>
            <person name="Mcewen J.G."/>
            <person name="Clay O.K."/>
            <person name="Cuomo C.A."/>
        </authorList>
    </citation>
    <scope>NUCLEOTIDE SEQUENCE [LARGE SCALE GENOMIC DNA]</scope>
    <source>
        <strain evidence="3 4">UAMH7299</strain>
    </source>
</reference>
<keyword evidence="1" id="KW-0677">Repeat</keyword>
<evidence type="ECO:0000259" key="2">
    <source>
        <dbReference type="Pfam" id="PF24883"/>
    </source>
</evidence>
<evidence type="ECO:0000313" key="4">
    <source>
        <dbReference type="Proteomes" id="UP000224634"/>
    </source>
</evidence>
<accession>A0A2B7Y267</accession>
<dbReference type="Gene3D" id="3.40.50.300">
    <property type="entry name" value="P-loop containing nucleotide triphosphate hydrolases"/>
    <property type="match status" value="1"/>
</dbReference>
<dbReference type="PANTHER" id="PTHR10039">
    <property type="entry name" value="AMELOGENIN"/>
    <property type="match status" value="1"/>
</dbReference>
<name>A0A2B7Y267_POLH7</name>
<dbReference type="InterPro" id="IPR027417">
    <property type="entry name" value="P-loop_NTPase"/>
</dbReference>
<protein>
    <recommendedName>
        <fullName evidence="2">Nephrocystin 3-like N-terminal domain-containing protein</fullName>
    </recommendedName>
</protein>
<sequence length="525" mass="60061">MSDPLSTVASIIAIIDLAANISSACRKYADSVHDAPKLIKRIQETASSLQTLFEELRELGDLRLAKSKCLEKVLAPDGDVKACQTVIIRLEKLVDNYLREVNPHVVGKRRQVCAKVARLKICWMKKAKVHMEEIERYRKTIDEALKMEIVSETAVTSDIVVKWLIPRDYAEYQRECSSRGIEGTCRWVLESKEYRTWLRSDQQTLFCRGMPGAGKTILTAAVIADLDRQFRDTSNSKVGIAYIYFHYHGQPSDQKVDLLVKNLLGQLTRALPDTMDALDYFNHARKFYDKHGASDSVQSPSLNDILDVFCRVAAWYKDIFIVIDALDECRNPTWCVEFLDKITSLRSKDKVKVKVNLRIFLTLRISREAQGLRNRDFLTLDIRAKEEDIRKYLDKMVPELRDVVRHNPSLKEEVKTEIITKVDGVFLLAKLYMERLKGLSTETDVRKQLQSFKQGKDPSETLALAYGGIFDRIKGQSKELTRLAEKALTWVAFATRTLNETELRYAMAVETGTDKFDEKNLSSAD</sequence>
<dbReference type="Proteomes" id="UP000224634">
    <property type="component" value="Unassembled WGS sequence"/>
</dbReference>
<dbReference type="InterPro" id="IPR056884">
    <property type="entry name" value="NPHP3-like_N"/>
</dbReference>
<gene>
    <name evidence="3" type="ORF">AJ80_05715</name>
</gene>
<dbReference type="OrthoDB" id="195446at2759"/>
<dbReference type="AlphaFoldDB" id="A0A2B7Y267"/>
<dbReference type="EMBL" id="PDNA01000087">
    <property type="protein sequence ID" value="PGH14952.1"/>
    <property type="molecule type" value="Genomic_DNA"/>
</dbReference>
<dbReference type="STRING" id="1447883.A0A2B7Y267"/>
<comment type="caution">
    <text evidence="3">The sequence shown here is derived from an EMBL/GenBank/DDBJ whole genome shotgun (WGS) entry which is preliminary data.</text>
</comment>
<keyword evidence="4" id="KW-1185">Reference proteome</keyword>
<organism evidence="3 4">
    <name type="scientific">Polytolypa hystricis (strain UAMH7299)</name>
    <dbReference type="NCBI Taxonomy" id="1447883"/>
    <lineage>
        <taxon>Eukaryota</taxon>
        <taxon>Fungi</taxon>
        <taxon>Dikarya</taxon>
        <taxon>Ascomycota</taxon>
        <taxon>Pezizomycotina</taxon>
        <taxon>Eurotiomycetes</taxon>
        <taxon>Eurotiomycetidae</taxon>
        <taxon>Onygenales</taxon>
        <taxon>Onygenales incertae sedis</taxon>
        <taxon>Polytolypa</taxon>
    </lineage>
</organism>
<dbReference type="SUPFAM" id="SSF52540">
    <property type="entry name" value="P-loop containing nucleoside triphosphate hydrolases"/>
    <property type="match status" value="1"/>
</dbReference>
<evidence type="ECO:0000256" key="1">
    <source>
        <dbReference type="ARBA" id="ARBA00022737"/>
    </source>
</evidence>